<dbReference type="PANTHER" id="PTHR11164">
    <property type="entry name" value="GLUTAMATE CYSTEINE LIGASE"/>
    <property type="match status" value="1"/>
</dbReference>
<evidence type="ECO:0000256" key="1">
    <source>
        <dbReference type="ARBA" id="ARBA00005006"/>
    </source>
</evidence>
<keyword evidence="6 10" id="KW-0547">Nucleotide-binding</keyword>
<protein>
    <recommendedName>
        <fullName evidence="3 10">Glutamate--cysteine ligase</fullName>
        <ecNumber evidence="3 10">6.3.2.2</ecNumber>
    </recommendedName>
    <alternativeName>
        <fullName evidence="9 10">Gamma-ECS</fullName>
    </alternativeName>
    <alternativeName>
        <fullName evidence="8 10">Gamma-glutamylcysteine synthetase</fullName>
    </alternativeName>
</protein>
<keyword evidence="5 10" id="KW-0317">Glutathione biosynthesis</keyword>
<evidence type="ECO:0000313" key="11">
    <source>
        <dbReference type="EMBL" id="CCC52164.1"/>
    </source>
</evidence>
<gene>
    <name evidence="11" type="ORF">TVY486_1012070</name>
</gene>
<name>G0U402_TRYVY</name>
<dbReference type="UniPathway" id="UPA00142">
    <property type="reaction ID" value="UER00209"/>
</dbReference>
<comment type="pathway">
    <text evidence="1 10">Sulfur metabolism; glutathione biosynthesis; glutathione from L-cysteine and L-glutamate: step 1/2.</text>
</comment>
<accession>G0U402</accession>
<dbReference type="InterPro" id="IPR014746">
    <property type="entry name" value="Gln_synth/guanido_kin_cat_dom"/>
</dbReference>
<dbReference type="GO" id="GO:0005524">
    <property type="term" value="F:ATP binding"/>
    <property type="evidence" value="ECO:0007669"/>
    <property type="project" value="UniProtKB-UniRule"/>
</dbReference>
<dbReference type="EC" id="6.3.2.2" evidence="3 10"/>
<dbReference type="Pfam" id="PF03074">
    <property type="entry name" value="GCS"/>
    <property type="match status" value="1"/>
</dbReference>
<keyword evidence="7 10" id="KW-0067">ATP-binding</keyword>
<dbReference type="SUPFAM" id="SSF55931">
    <property type="entry name" value="Glutamine synthetase/guanido kinase"/>
    <property type="match status" value="1"/>
</dbReference>
<evidence type="ECO:0000256" key="5">
    <source>
        <dbReference type="ARBA" id="ARBA00022684"/>
    </source>
</evidence>
<dbReference type="PANTHER" id="PTHR11164:SF0">
    <property type="entry name" value="GLUTAMATE--CYSTEINE LIGASE CATALYTIC SUBUNIT"/>
    <property type="match status" value="1"/>
</dbReference>
<evidence type="ECO:0000256" key="7">
    <source>
        <dbReference type="ARBA" id="ARBA00022840"/>
    </source>
</evidence>
<proteinExistence type="inferred from homology"/>
<dbReference type="VEuPathDB" id="TriTrypDB:TvY486_1012070"/>
<dbReference type="GO" id="GO:0004357">
    <property type="term" value="F:glutamate-cysteine ligase activity"/>
    <property type="evidence" value="ECO:0007669"/>
    <property type="project" value="UniProtKB-UniRule"/>
</dbReference>
<evidence type="ECO:0000256" key="8">
    <source>
        <dbReference type="ARBA" id="ARBA00030585"/>
    </source>
</evidence>
<organism evidence="11">
    <name type="scientific">Trypanosoma vivax (strain Y486)</name>
    <dbReference type="NCBI Taxonomy" id="1055687"/>
    <lineage>
        <taxon>Eukaryota</taxon>
        <taxon>Discoba</taxon>
        <taxon>Euglenozoa</taxon>
        <taxon>Kinetoplastea</taxon>
        <taxon>Metakinetoplastina</taxon>
        <taxon>Trypanosomatida</taxon>
        <taxon>Trypanosomatidae</taxon>
        <taxon>Trypanosoma</taxon>
        <taxon>Duttonella</taxon>
    </lineage>
</organism>
<evidence type="ECO:0000256" key="2">
    <source>
        <dbReference type="ARBA" id="ARBA00008100"/>
    </source>
</evidence>
<dbReference type="Gene3D" id="3.30.590.50">
    <property type="match status" value="2"/>
</dbReference>
<evidence type="ECO:0000256" key="3">
    <source>
        <dbReference type="ARBA" id="ARBA00012220"/>
    </source>
</evidence>
<reference evidence="11" key="1">
    <citation type="journal article" date="2012" name="Proc. Natl. Acad. Sci. U.S.A.">
        <title>Antigenic diversity is generated by distinct evolutionary mechanisms in African trypanosome species.</title>
        <authorList>
            <person name="Jackson A.P."/>
            <person name="Berry A."/>
            <person name="Aslett M."/>
            <person name="Allison H.C."/>
            <person name="Burton P."/>
            <person name="Vavrova-Anderson J."/>
            <person name="Brown R."/>
            <person name="Browne H."/>
            <person name="Corton N."/>
            <person name="Hauser H."/>
            <person name="Gamble J."/>
            <person name="Gilderthorp R."/>
            <person name="Marcello L."/>
            <person name="McQuillan J."/>
            <person name="Otto T.D."/>
            <person name="Quail M.A."/>
            <person name="Sanders M.J."/>
            <person name="van Tonder A."/>
            <person name="Ginger M.L."/>
            <person name="Field M.C."/>
            <person name="Barry J.D."/>
            <person name="Hertz-Fowler C."/>
            <person name="Berriman M."/>
        </authorList>
    </citation>
    <scope>NUCLEOTIDE SEQUENCE</scope>
    <source>
        <strain evidence="11">Y486</strain>
    </source>
</reference>
<comment type="catalytic activity">
    <reaction evidence="10">
        <text>L-cysteine + L-glutamate + ATP = gamma-L-glutamyl-L-cysteine + ADP + phosphate + H(+)</text>
        <dbReference type="Rhea" id="RHEA:13285"/>
        <dbReference type="ChEBI" id="CHEBI:15378"/>
        <dbReference type="ChEBI" id="CHEBI:29985"/>
        <dbReference type="ChEBI" id="CHEBI:30616"/>
        <dbReference type="ChEBI" id="CHEBI:35235"/>
        <dbReference type="ChEBI" id="CHEBI:43474"/>
        <dbReference type="ChEBI" id="CHEBI:58173"/>
        <dbReference type="ChEBI" id="CHEBI:456216"/>
        <dbReference type="EC" id="6.3.2.2"/>
    </reaction>
</comment>
<comment type="similarity">
    <text evidence="2 10">Belongs to the glutamate--cysteine ligase type 3 family.</text>
</comment>
<sequence>MLLRCLQHSLIIVVAYFCAARHFLLPKFVLFGCIKITSSFAWHTEIMGLLSVAGLPMKWGSDRNNNAVRHVTTHGIQQFLWSYKSSHTKHDFPFLWGEEVEHQLVRIEENTVKLSLNATEVIKSLEKVSVDGRAEWHPEYGSFMIESLPGKPYTAKVDSLCSVEANIRQRYQMLDDHAGENTIAVTLVTFPLMGVGQFSTSSSTEAPYSHSLFVPDVCINDSHPRFKTLTQNIRLRRGRKVCIQVPMFIDSFTLQNTVDPLTNIDRNAKNAEIVCHVTDKHASTNVVKYERADEAPECTTDPISVLKGMTHLYTPSTYYYYAQYFKKDRAERVKQRYDTCPCPIPSVSHPCIYMDCMAFGMGCNCLQLTMQLSNETQARHIYDQLAILCPIFLALSSATPFQKGILCDSDVRWLTISAAVDDRKGEEVPRIIKSRYDSISTYVSSVTPNLEEFNDEEFLINNECYEVLTEAGVDSRLATHIAHLFIRDPLVIYDQLVEIDDHMHMDHFENIQSTNWQSVRLKPPTLDGAMGWRVEFRVMDVMPTPFENAAYSVFIILLTQVIIKYDLMFYTKLSIVDENMGHAHNRDPCNERYTMRRDVFARNISTDPSENGMFTINEIFNGKSGEYVGLIPLVRRYLQEEDVHSELLNSYLSFISRRAAGEVPTAAQYLRNCVLRHPDYKRDSRITEQIALDIVRHVHDLACGNDVERYFSAHSVATDMVPSG</sequence>
<dbReference type="EMBL" id="HE573026">
    <property type="protein sequence ID" value="CCC52164.1"/>
    <property type="molecule type" value="Genomic_DNA"/>
</dbReference>
<dbReference type="Gene3D" id="1.10.8.960">
    <property type="match status" value="1"/>
</dbReference>
<keyword evidence="4 10" id="KW-0436">Ligase</keyword>
<dbReference type="InterPro" id="IPR004308">
    <property type="entry name" value="GCS"/>
</dbReference>
<dbReference type="AlphaFoldDB" id="G0U402"/>
<evidence type="ECO:0000256" key="10">
    <source>
        <dbReference type="RuleBase" id="RU367135"/>
    </source>
</evidence>
<dbReference type="GO" id="GO:0006750">
    <property type="term" value="P:glutathione biosynthetic process"/>
    <property type="evidence" value="ECO:0007669"/>
    <property type="project" value="UniProtKB-UniRule"/>
</dbReference>
<evidence type="ECO:0000256" key="9">
    <source>
        <dbReference type="ARBA" id="ARBA00032122"/>
    </source>
</evidence>
<evidence type="ECO:0000256" key="4">
    <source>
        <dbReference type="ARBA" id="ARBA00022598"/>
    </source>
</evidence>
<evidence type="ECO:0000256" key="6">
    <source>
        <dbReference type="ARBA" id="ARBA00022741"/>
    </source>
</evidence>